<accession>A0A2M9F0G5</accession>
<sequence>MGVTRMNHLNLVTKKTLFWILLLVAVIFLAACSDEQSTGEESPNKETEFAGGWPYATVPTGHYNMFVANAIDLKFYRELHQLPLATYNAVSDDYSALLADGWELSEDKKQLIVKLKDDVVWHSGTPFTAEDVRTTFLMYKLAGNPVWNYIDEVEVVNDQEVAFHIREETTMIYRYILRKPIVDTETYGAYATQVDELIEAGEEETSAKWQELVADFTNFRPETVNATGPYYLDPANVSQSHVELVKNESSFLADTVNFDKVVVYNGDVPDLTPLVLNKRIDYLTHQFPAASMETFAGAGYDTLELQGVDGLAMYFNAGKEPFDQVEVRQALAYVIDRDSIGEVALPGITRGTKYVSGMGDLMTETWIDPSKLIDYKVDLDQATELLETAGLTLEDGKWKKPDGSPFTLTIQAPATWTDAATAAAEVAQQLTAFGIDATFDGIDPLVRQSNINDGNFDVALSFFGTGQPHPFFAYETPLLVSNANAPKGLGYEMTQQTKEAGTVDLEQLLTESTRGWDEDAQKKIVEKIAYTVNETVPYLPIYSKWTQNITSDGLRTEWGGNDDLYLNSAGDDNFAIIKILNGDLKPID</sequence>
<evidence type="ECO:0000256" key="1">
    <source>
        <dbReference type="ARBA" id="ARBA00005695"/>
    </source>
</evidence>
<dbReference type="Pfam" id="PF00496">
    <property type="entry name" value="SBP_bac_5"/>
    <property type="match status" value="1"/>
</dbReference>
<name>A0A2M9F0G5_9BACL</name>
<evidence type="ECO:0000313" key="5">
    <source>
        <dbReference type="EMBL" id="PJK16946.1"/>
    </source>
</evidence>
<evidence type="ECO:0000256" key="3">
    <source>
        <dbReference type="ARBA" id="ARBA00022729"/>
    </source>
</evidence>
<evidence type="ECO:0000313" key="6">
    <source>
        <dbReference type="Proteomes" id="UP000228680"/>
    </source>
</evidence>
<dbReference type="GO" id="GO:1904680">
    <property type="term" value="F:peptide transmembrane transporter activity"/>
    <property type="evidence" value="ECO:0007669"/>
    <property type="project" value="TreeGrafter"/>
</dbReference>
<protein>
    <recommendedName>
        <fullName evidence="4">Solute-binding protein family 5 domain-containing protein</fullName>
    </recommendedName>
</protein>
<dbReference type="GO" id="GO:0015833">
    <property type="term" value="P:peptide transport"/>
    <property type="evidence" value="ECO:0007669"/>
    <property type="project" value="TreeGrafter"/>
</dbReference>
<evidence type="ECO:0000256" key="2">
    <source>
        <dbReference type="ARBA" id="ARBA00022448"/>
    </source>
</evidence>
<keyword evidence="6" id="KW-1185">Reference proteome</keyword>
<dbReference type="GO" id="GO:0042597">
    <property type="term" value="C:periplasmic space"/>
    <property type="evidence" value="ECO:0007669"/>
    <property type="project" value="UniProtKB-ARBA"/>
</dbReference>
<dbReference type="Gene3D" id="3.10.105.10">
    <property type="entry name" value="Dipeptide-binding Protein, Domain 3"/>
    <property type="match status" value="1"/>
</dbReference>
<dbReference type="OrthoDB" id="9796817at2"/>
<dbReference type="InterPro" id="IPR030678">
    <property type="entry name" value="Peptide/Ni-bd"/>
</dbReference>
<dbReference type="SUPFAM" id="SSF53850">
    <property type="entry name" value="Periplasmic binding protein-like II"/>
    <property type="match status" value="1"/>
</dbReference>
<evidence type="ECO:0000259" key="4">
    <source>
        <dbReference type="Pfam" id="PF00496"/>
    </source>
</evidence>
<reference evidence="5 6" key="1">
    <citation type="submission" date="2017-10" db="EMBL/GenBank/DDBJ databases">
        <title>Draft genome of Chryseomicrobium casticus sp. nov.</title>
        <authorList>
            <person name="Chakraborty R."/>
            <person name="Saha T."/>
        </authorList>
    </citation>
    <scope>NUCLEOTIDE SEQUENCE [LARGE SCALE GENOMIC DNA]</scope>
    <source>
        <strain evidence="5 6">ET03</strain>
    </source>
</reference>
<keyword evidence="3" id="KW-0732">Signal</keyword>
<dbReference type="PANTHER" id="PTHR30290:SF9">
    <property type="entry name" value="OLIGOPEPTIDE-BINDING PROTEIN APPA"/>
    <property type="match status" value="1"/>
</dbReference>
<organism evidence="5 6">
    <name type="scientific">Chryseomicrobium excrementi</name>
    <dbReference type="NCBI Taxonomy" id="2041346"/>
    <lineage>
        <taxon>Bacteria</taxon>
        <taxon>Bacillati</taxon>
        <taxon>Bacillota</taxon>
        <taxon>Bacilli</taxon>
        <taxon>Bacillales</taxon>
        <taxon>Caryophanaceae</taxon>
        <taxon>Chryseomicrobium</taxon>
    </lineage>
</organism>
<dbReference type="InterPro" id="IPR039424">
    <property type="entry name" value="SBP_5"/>
</dbReference>
<dbReference type="Proteomes" id="UP000228680">
    <property type="component" value="Unassembled WGS sequence"/>
</dbReference>
<dbReference type="EMBL" id="PCGR01000002">
    <property type="protein sequence ID" value="PJK16946.1"/>
    <property type="molecule type" value="Genomic_DNA"/>
</dbReference>
<comment type="caution">
    <text evidence="5">The sequence shown here is derived from an EMBL/GenBank/DDBJ whole genome shotgun (WGS) entry which is preliminary data.</text>
</comment>
<dbReference type="GO" id="GO:0043190">
    <property type="term" value="C:ATP-binding cassette (ABC) transporter complex"/>
    <property type="evidence" value="ECO:0007669"/>
    <property type="project" value="InterPro"/>
</dbReference>
<proteinExistence type="inferred from homology"/>
<gene>
    <name evidence="5" type="ORF">CQS04_07265</name>
</gene>
<dbReference type="PROSITE" id="PS51257">
    <property type="entry name" value="PROKAR_LIPOPROTEIN"/>
    <property type="match status" value="1"/>
</dbReference>
<dbReference type="Gene3D" id="3.40.190.10">
    <property type="entry name" value="Periplasmic binding protein-like II"/>
    <property type="match status" value="1"/>
</dbReference>
<keyword evidence="2" id="KW-0813">Transport</keyword>
<dbReference type="AlphaFoldDB" id="A0A2M9F0G5"/>
<comment type="similarity">
    <text evidence="1">Belongs to the bacterial solute-binding protein 5 family.</text>
</comment>
<dbReference type="PANTHER" id="PTHR30290">
    <property type="entry name" value="PERIPLASMIC BINDING COMPONENT OF ABC TRANSPORTER"/>
    <property type="match status" value="1"/>
</dbReference>
<dbReference type="PIRSF" id="PIRSF002741">
    <property type="entry name" value="MppA"/>
    <property type="match status" value="1"/>
</dbReference>
<feature type="domain" description="Solute-binding protein family 5" evidence="4">
    <location>
        <begin position="96"/>
        <end position="478"/>
    </location>
</feature>
<dbReference type="InterPro" id="IPR000914">
    <property type="entry name" value="SBP_5_dom"/>
</dbReference>